<gene>
    <name evidence="1" type="ORF">GKO48_03945</name>
</gene>
<dbReference type="Proteomes" id="UP001219901">
    <property type="component" value="Chromosome"/>
</dbReference>
<evidence type="ECO:0000313" key="1">
    <source>
        <dbReference type="EMBL" id="WFG38796.1"/>
    </source>
</evidence>
<evidence type="ECO:0000313" key="2">
    <source>
        <dbReference type="Proteomes" id="UP001219901"/>
    </source>
</evidence>
<reference evidence="2" key="2">
    <citation type="submission" date="2023-06" db="EMBL/GenBank/DDBJ databases">
        <title>Pangenomics reveal diversification of enzyme families and niche specialization in globally abundant SAR202 bacteria.</title>
        <authorList>
            <person name="Saw J.H.W."/>
        </authorList>
    </citation>
    <scope>NUCLEOTIDE SEQUENCE [LARGE SCALE GENOMIC DNA]</scope>
    <source>
        <strain evidence="2">JH1073</strain>
    </source>
</reference>
<proteinExistence type="predicted"/>
<keyword evidence="2" id="KW-1185">Reference proteome</keyword>
<dbReference type="RefSeq" id="WP_342827269.1">
    <property type="nucleotide sequence ID" value="NZ_CP046147.1"/>
</dbReference>
<reference evidence="1 2" key="1">
    <citation type="submission" date="2019-11" db="EMBL/GenBank/DDBJ databases">
        <authorList>
            <person name="Cho J.-C."/>
        </authorList>
    </citation>
    <scope>NUCLEOTIDE SEQUENCE [LARGE SCALE GENOMIC DNA]</scope>
    <source>
        <strain evidence="1 2">JH1073</strain>
    </source>
</reference>
<organism evidence="1 2">
    <name type="scientific">Candidatus Lucifugimonas marina</name>
    <dbReference type="NCBI Taxonomy" id="3038979"/>
    <lineage>
        <taxon>Bacteria</taxon>
        <taxon>Bacillati</taxon>
        <taxon>Chloroflexota</taxon>
        <taxon>Dehalococcoidia</taxon>
        <taxon>SAR202 cluster</taxon>
        <taxon>Candidatus Lucifugimonadales</taxon>
        <taxon>Candidatus Lucifugimonadaceae</taxon>
        <taxon>Candidatus Lucifugimonas</taxon>
    </lineage>
</organism>
<sequence length="101" mass="11587">MTLGELFSVKDDRFLRSTIIHVLESHSGVTVGEDELTYAVHWASTNRTMQTMMDNHLRELAEEQAKDSSLFPWSGERETSGITCDCSYASNPNQQLERRYE</sequence>
<dbReference type="EMBL" id="CP046147">
    <property type="protein sequence ID" value="WFG38796.1"/>
    <property type="molecule type" value="Genomic_DNA"/>
</dbReference>
<accession>A0AAJ6CR07</accession>
<protein>
    <submittedName>
        <fullName evidence="1">Uncharacterized protein</fullName>
    </submittedName>
</protein>
<dbReference type="AlphaFoldDB" id="A0AAJ6CR07"/>
<name>A0AAJ6CR07_9CHLR</name>